<reference evidence="2 3" key="1">
    <citation type="submission" date="2018-04" db="EMBL/GenBank/DDBJ databases">
        <title>Genomic Encyclopedia of Type Strains, Phase IV (KMG-IV): sequencing the most valuable type-strain genomes for metagenomic binning, comparative biology and taxonomic classification.</title>
        <authorList>
            <person name="Goeker M."/>
        </authorList>
    </citation>
    <scope>NUCLEOTIDE SEQUENCE [LARGE SCALE GENOMIC DNA]</scope>
    <source>
        <strain evidence="2 3">DSM 20705</strain>
    </source>
</reference>
<dbReference type="RefSeq" id="WP_116479882.1">
    <property type="nucleotide sequence ID" value="NZ_QEKV01000003.1"/>
</dbReference>
<dbReference type="GO" id="GO:0010181">
    <property type="term" value="F:FMN binding"/>
    <property type="evidence" value="ECO:0007669"/>
    <property type="project" value="TreeGrafter"/>
</dbReference>
<dbReference type="PANTHER" id="PTHR30543">
    <property type="entry name" value="CHROMATE REDUCTASE"/>
    <property type="match status" value="1"/>
</dbReference>
<dbReference type="InterPro" id="IPR050712">
    <property type="entry name" value="NAD(P)H-dep_reductase"/>
</dbReference>
<evidence type="ECO:0000313" key="2">
    <source>
        <dbReference type="EMBL" id="PVY94864.1"/>
    </source>
</evidence>
<dbReference type="EMBL" id="QEKV01000003">
    <property type="protein sequence ID" value="PVY94864.1"/>
    <property type="molecule type" value="Genomic_DNA"/>
</dbReference>
<dbReference type="Gene3D" id="3.40.50.360">
    <property type="match status" value="1"/>
</dbReference>
<dbReference type="InterPro" id="IPR005025">
    <property type="entry name" value="FMN_Rdtase-like_dom"/>
</dbReference>
<feature type="domain" description="NADPH-dependent FMN reductase-like" evidence="1">
    <location>
        <begin position="3"/>
        <end position="140"/>
    </location>
</feature>
<keyword evidence="3" id="KW-1185">Reference proteome</keyword>
<dbReference type="PANTHER" id="PTHR30543:SF21">
    <property type="entry name" value="NAD(P)H-DEPENDENT FMN REDUCTASE LOT6"/>
    <property type="match status" value="1"/>
</dbReference>
<protein>
    <submittedName>
        <fullName evidence="2">NAD(P)H-dependent FMN reductase</fullName>
    </submittedName>
</protein>
<dbReference type="Proteomes" id="UP000245793">
    <property type="component" value="Unassembled WGS sequence"/>
</dbReference>
<evidence type="ECO:0000259" key="1">
    <source>
        <dbReference type="Pfam" id="PF03358"/>
    </source>
</evidence>
<dbReference type="InterPro" id="IPR029039">
    <property type="entry name" value="Flavoprotein-like_sf"/>
</dbReference>
<dbReference type="GO" id="GO:0016491">
    <property type="term" value="F:oxidoreductase activity"/>
    <property type="evidence" value="ECO:0007669"/>
    <property type="project" value="InterPro"/>
</dbReference>
<dbReference type="GO" id="GO:0005829">
    <property type="term" value="C:cytosol"/>
    <property type="evidence" value="ECO:0007669"/>
    <property type="project" value="TreeGrafter"/>
</dbReference>
<sequence length="165" mass="18309">MSKVVYIVGSLRKDSYNKKLAERMQEVTGGEVVCLNDMVFMNEDLEANPPKVVSDLREKVVSSDRIVFVSPEYNYTVPGTLKNAIDWLSRPYGDNKPAIIGKSAAVCGASLSFIGTARMQKDLKGILAMLGVKFYPKDLFVSINMETGTWDEQTDERIVSFAEGL</sequence>
<name>A0A2U1E4I8_9FIRM</name>
<dbReference type="Pfam" id="PF03358">
    <property type="entry name" value="FMN_red"/>
    <property type="match status" value="1"/>
</dbReference>
<dbReference type="AlphaFoldDB" id="A0A2U1E4I8"/>
<gene>
    <name evidence="2" type="ORF">C7381_103102</name>
</gene>
<evidence type="ECO:0000313" key="3">
    <source>
        <dbReference type="Proteomes" id="UP000245793"/>
    </source>
</evidence>
<comment type="caution">
    <text evidence="2">The sequence shown here is derived from an EMBL/GenBank/DDBJ whole genome shotgun (WGS) entry which is preliminary data.</text>
</comment>
<proteinExistence type="predicted"/>
<dbReference type="SUPFAM" id="SSF52218">
    <property type="entry name" value="Flavoproteins"/>
    <property type="match status" value="1"/>
</dbReference>
<accession>A0A2U1E4I8</accession>
<organism evidence="2 3">
    <name type="scientific">Ezakiella coagulans</name>
    <dbReference type="NCBI Taxonomy" id="46507"/>
    <lineage>
        <taxon>Bacteria</taxon>
        <taxon>Bacillati</taxon>
        <taxon>Bacillota</taxon>
        <taxon>Tissierellia</taxon>
        <taxon>Ezakiella</taxon>
    </lineage>
</organism>